<dbReference type="InterPro" id="IPR011009">
    <property type="entry name" value="Kinase-like_dom_sf"/>
</dbReference>
<dbReference type="Proteomes" id="UP000001191">
    <property type="component" value="Chromosome"/>
</dbReference>
<dbReference type="CDD" id="cd14014">
    <property type="entry name" value="STKc_PknB_like"/>
    <property type="match status" value="1"/>
</dbReference>
<dbReference type="OrthoDB" id="494465at2"/>
<dbReference type="PROSITE" id="PS50011">
    <property type="entry name" value="PROTEIN_KINASE_DOM"/>
    <property type="match status" value="1"/>
</dbReference>
<dbReference type="GO" id="GO:0004672">
    <property type="term" value="F:protein kinase activity"/>
    <property type="evidence" value="ECO:0007669"/>
    <property type="project" value="InterPro"/>
</dbReference>
<proteinExistence type="predicted"/>
<dbReference type="PROSITE" id="PS00108">
    <property type="entry name" value="PROTEIN_KINASE_ST"/>
    <property type="match status" value="1"/>
</dbReference>
<dbReference type="InterPro" id="IPR008271">
    <property type="entry name" value="Ser/Thr_kinase_AS"/>
</dbReference>
<dbReference type="InterPro" id="IPR036322">
    <property type="entry name" value="WD40_repeat_dom_sf"/>
</dbReference>
<dbReference type="InterPro" id="IPR020472">
    <property type="entry name" value="WD40_PAC1"/>
</dbReference>
<feature type="domain" description="Protein kinase" evidence="4">
    <location>
        <begin position="34"/>
        <end position="294"/>
    </location>
</feature>
<feature type="repeat" description="WD" evidence="3">
    <location>
        <begin position="578"/>
        <end position="612"/>
    </location>
</feature>
<dbReference type="Pfam" id="PF00400">
    <property type="entry name" value="WD40"/>
    <property type="match status" value="7"/>
</dbReference>
<keyword evidence="1 3" id="KW-0853">WD repeat</keyword>
<feature type="repeat" description="WD" evidence="3">
    <location>
        <begin position="416"/>
        <end position="457"/>
    </location>
</feature>
<dbReference type="PANTHER" id="PTHR22847:SF637">
    <property type="entry name" value="WD REPEAT DOMAIN 5B"/>
    <property type="match status" value="1"/>
</dbReference>
<name>B2IZ99_NOSP7</name>
<sequence length="612" mass="67486">MSLCINPNCQNTDNPDNLLRCQSCGSELLLEGCYRVTRPIGQGGFAKTFEVSDRGKLKILKVLILNQTKAVSLFQQEAEVLKRLNHRGIPNAEEYFKFFPQNSQEPVHCLVMDKIDGENLHEWLEKRDNRPISQKQAVLWLTQLANILHEVHQQQFFHRDIKPSNIMLTADGQLVLIDFGIAREITGTYEKKQVAGQITKFVSDGYAPLEQINGHAVPQSDFFALGRTFVHLLTGKYPLELMDDPYGDPYTAGLNWRVETNHISPLLADFIDHLMMRPVKDRPANIQVILESLAEISEALYPTKLTKSKPCKPPSTVKAQIISLERTLGSWNSGHSKAVLALAISPDGQTLVSGSEDNIIKVWNLNNSNEILTLTGHSKQINSVAISPDSQTLASGSDDDTIKIWNLKTGEEISTIKANSGTVLSIAISPDQQMIVSGSSDSRVRLWNLKTGECIKTLATHAYRVSSVAISQDGSTVASSSWDTTIKIWPKSTLTGHLKPVTSIAIGLNSQILVSASVDRRIIVWNLNTGEKIYTLDGHSDVVNSVAISPDSQKIVSGSDDEKIKVWNLSNGQEAYTVNGHLDGVNALVFSPDGQILVSGGKDTTIKVWRIH</sequence>
<dbReference type="PROSITE" id="PS00678">
    <property type="entry name" value="WD_REPEATS_1"/>
    <property type="match status" value="5"/>
</dbReference>
<organism evidence="5 6">
    <name type="scientific">Nostoc punctiforme (strain ATCC 29133 / PCC 73102)</name>
    <dbReference type="NCBI Taxonomy" id="63737"/>
    <lineage>
        <taxon>Bacteria</taxon>
        <taxon>Bacillati</taxon>
        <taxon>Cyanobacteriota</taxon>
        <taxon>Cyanophyceae</taxon>
        <taxon>Nostocales</taxon>
        <taxon>Nostocaceae</taxon>
        <taxon>Nostoc</taxon>
    </lineage>
</organism>
<dbReference type="Gene3D" id="2.130.10.10">
    <property type="entry name" value="YVTN repeat-like/Quinoprotein amine dehydrogenase"/>
    <property type="match status" value="3"/>
</dbReference>
<evidence type="ECO:0000313" key="5">
    <source>
        <dbReference type="EMBL" id="ACC84741.1"/>
    </source>
</evidence>
<dbReference type="AlphaFoldDB" id="B2IZ99"/>
<dbReference type="GO" id="GO:0005524">
    <property type="term" value="F:ATP binding"/>
    <property type="evidence" value="ECO:0007669"/>
    <property type="project" value="InterPro"/>
</dbReference>
<accession>B2IZ99</accession>
<dbReference type="InterPro" id="IPR015943">
    <property type="entry name" value="WD40/YVTN_repeat-like_dom_sf"/>
</dbReference>
<evidence type="ECO:0000256" key="3">
    <source>
        <dbReference type="PROSITE-ProRule" id="PRU00221"/>
    </source>
</evidence>
<dbReference type="KEGG" id="npu:Npun_R6478"/>
<reference evidence="5 6" key="2">
    <citation type="journal article" date="2013" name="Plant Physiol.">
        <title>A Nostoc punctiforme Sugar Transporter Necessary to Establish a Cyanobacterium-Plant Symbiosis.</title>
        <authorList>
            <person name="Ekman M."/>
            <person name="Picossi S."/>
            <person name="Campbell E.L."/>
            <person name="Meeks J.C."/>
            <person name="Flores E."/>
        </authorList>
    </citation>
    <scope>NUCLEOTIDE SEQUENCE [LARGE SCALE GENOMIC DNA]</scope>
    <source>
        <strain evidence="6">ATCC 29133 / PCC 73102</strain>
    </source>
</reference>
<feature type="repeat" description="WD" evidence="3">
    <location>
        <begin position="458"/>
        <end position="489"/>
    </location>
</feature>
<reference evidence="6" key="1">
    <citation type="submission" date="2008-04" db="EMBL/GenBank/DDBJ databases">
        <title>Complete sequence of chromosome of Nostoc punctiforme ATCC 29133.</title>
        <authorList>
            <consortium name="US DOE Joint Genome Institute"/>
            <person name="Copeland A."/>
            <person name="Lucas S."/>
            <person name="Lapidus A."/>
            <person name="Glavina del Rio T."/>
            <person name="Dalin E."/>
            <person name="Tice H."/>
            <person name="Pitluck S."/>
            <person name="Chain P."/>
            <person name="Malfatti S."/>
            <person name="Shin M."/>
            <person name="Vergez L."/>
            <person name="Schmutz J."/>
            <person name="Larimer F."/>
            <person name="Land M."/>
            <person name="Hauser L."/>
            <person name="Kyrpides N."/>
            <person name="Kim E."/>
            <person name="Meeks J.C."/>
            <person name="Elhai J."/>
            <person name="Campbell E.L."/>
            <person name="Thiel T."/>
            <person name="Longmire J."/>
            <person name="Potts M."/>
            <person name="Atlas R."/>
        </authorList>
    </citation>
    <scope>NUCLEOTIDE SEQUENCE [LARGE SCALE GENOMIC DNA]</scope>
    <source>
        <strain evidence="6">ATCC 29133 / PCC 73102</strain>
    </source>
</reference>
<protein>
    <submittedName>
        <fullName evidence="5">Protein kinase</fullName>
    </submittedName>
</protein>
<keyword evidence="2" id="KW-0677">Repeat</keyword>
<dbReference type="InterPro" id="IPR000719">
    <property type="entry name" value="Prot_kinase_dom"/>
</dbReference>
<evidence type="ECO:0000256" key="1">
    <source>
        <dbReference type="ARBA" id="ARBA00022574"/>
    </source>
</evidence>
<dbReference type="PRINTS" id="PR00320">
    <property type="entry name" value="GPROTEINBRPT"/>
</dbReference>
<feature type="repeat" description="WD" evidence="3">
    <location>
        <begin position="332"/>
        <end position="373"/>
    </location>
</feature>
<evidence type="ECO:0000259" key="4">
    <source>
        <dbReference type="PROSITE" id="PS50011"/>
    </source>
</evidence>
<gene>
    <name evidence="5" type="ordered locus">Npun_R6478</name>
</gene>
<evidence type="ECO:0000256" key="2">
    <source>
        <dbReference type="ARBA" id="ARBA00022737"/>
    </source>
</evidence>
<keyword evidence="5" id="KW-0808">Transferase</keyword>
<dbReference type="HOGENOM" id="CLU_000288_135_4_3"/>
<dbReference type="SMART" id="SM00220">
    <property type="entry name" value="S_TKc"/>
    <property type="match status" value="1"/>
</dbReference>
<dbReference type="InterPro" id="IPR001680">
    <property type="entry name" value="WD40_rpt"/>
</dbReference>
<dbReference type="InterPro" id="IPR019775">
    <property type="entry name" value="WD40_repeat_CS"/>
</dbReference>
<dbReference type="STRING" id="63737.Npun_R6478"/>
<dbReference type="CDD" id="cd00200">
    <property type="entry name" value="WD40"/>
    <property type="match status" value="1"/>
</dbReference>
<dbReference type="SUPFAM" id="SSF50978">
    <property type="entry name" value="WD40 repeat-like"/>
    <property type="match status" value="1"/>
</dbReference>
<dbReference type="SMART" id="SM00320">
    <property type="entry name" value="WD40"/>
    <property type="match status" value="7"/>
</dbReference>
<dbReference type="NCBIfam" id="NF045510">
    <property type="entry name" value="4Cys_prefix_kin"/>
    <property type="match status" value="1"/>
</dbReference>
<dbReference type="EnsemblBacteria" id="ACC84741">
    <property type="protein sequence ID" value="ACC84741"/>
    <property type="gene ID" value="Npun_R6478"/>
</dbReference>
<dbReference type="Gene3D" id="1.10.510.10">
    <property type="entry name" value="Transferase(Phosphotransferase) domain 1"/>
    <property type="match status" value="1"/>
</dbReference>
<feature type="repeat" description="WD" evidence="3">
    <location>
        <begin position="536"/>
        <end position="577"/>
    </location>
</feature>
<dbReference type="EMBL" id="CP001037">
    <property type="protein sequence ID" value="ACC84741.1"/>
    <property type="molecule type" value="Genomic_DNA"/>
</dbReference>
<feature type="repeat" description="WD" evidence="3">
    <location>
        <begin position="374"/>
        <end position="415"/>
    </location>
</feature>
<dbReference type="SUPFAM" id="SSF56112">
    <property type="entry name" value="Protein kinase-like (PK-like)"/>
    <property type="match status" value="1"/>
</dbReference>
<dbReference type="eggNOG" id="COG0515">
    <property type="taxonomic scope" value="Bacteria"/>
</dbReference>
<dbReference type="PhylomeDB" id="B2IZ99"/>
<evidence type="ECO:0000313" key="6">
    <source>
        <dbReference type="Proteomes" id="UP000001191"/>
    </source>
</evidence>
<dbReference type="RefSeq" id="WP_012412677.1">
    <property type="nucleotide sequence ID" value="NC_010628.1"/>
</dbReference>
<dbReference type="PANTHER" id="PTHR22847">
    <property type="entry name" value="WD40 REPEAT PROTEIN"/>
    <property type="match status" value="1"/>
</dbReference>
<dbReference type="Pfam" id="PF00069">
    <property type="entry name" value="Pkinase"/>
    <property type="match status" value="1"/>
</dbReference>
<dbReference type="PROSITE" id="PS50294">
    <property type="entry name" value="WD_REPEATS_REGION"/>
    <property type="match status" value="7"/>
</dbReference>
<keyword evidence="6" id="KW-1185">Reference proteome</keyword>
<dbReference type="PROSITE" id="PS50082">
    <property type="entry name" value="WD_REPEATS_2"/>
    <property type="match status" value="7"/>
</dbReference>
<keyword evidence="5" id="KW-0418">Kinase</keyword>
<dbReference type="eggNOG" id="COG2319">
    <property type="taxonomic scope" value="Bacteria"/>
</dbReference>
<feature type="repeat" description="WD" evidence="3">
    <location>
        <begin position="494"/>
        <end position="535"/>
    </location>
</feature>